<organism evidence="2 3">
    <name type="scientific">Nocardia thailandica</name>
    <dbReference type="NCBI Taxonomy" id="257275"/>
    <lineage>
        <taxon>Bacteria</taxon>
        <taxon>Bacillati</taxon>
        <taxon>Actinomycetota</taxon>
        <taxon>Actinomycetes</taxon>
        <taxon>Mycobacteriales</taxon>
        <taxon>Nocardiaceae</taxon>
        <taxon>Nocardia</taxon>
    </lineage>
</organism>
<evidence type="ECO:0000313" key="3">
    <source>
        <dbReference type="Proteomes" id="UP001601444"/>
    </source>
</evidence>
<proteinExistence type="predicted"/>
<reference evidence="2 3" key="1">
    <citation type="submission" date="2024-10" db="EMBL/GenBank/DDBJ databases">
        <title>The Natural Products Discovery Center: Release of the First 8490 Sequenced Strains for Exploring Actinobacteria Biosynthetic Diversity.</title>
        <authorList>
            <person name="Kalkreuter E."/>
            <person name="Kautsar S.A."/>
            <person name="Yang D."/>
            <person name="Bader C.D."/>
            <person name="Teijaro C.N."/>
            <person name="Fluegel L."/>
            <person name="Davis C.M."/>
            <person name="Simpson J.R."/>
            <person name="Lauterbach L."/>
            <person name="Steele A.D."/>
            <person name="Gui C."/>
            <person name="Meng S."/>
            <person name="Li G."/>
            <person name="Viehrig K."/>
            <person name="Ye F."/>
            <person name="Su P."/>
            <person name="Kiefer A.F."/>
            <person name="Nichols A."/>
            <person name="Cepeda A.J."/>
            <person name="Yan W."/>
            <person name="Fan B."/>
            <person name="Jiang Y."/>
            <person name="Adhikari A."/>
            <person name="Zheng C.-J."/>
            <person name="Schuster L."/>
            <person name="Cowan T.M."/>
            <person name="Smanski M.J."/>
            <person name="Chevrette M.G."/>
            <person name="De Carvalho L.P.S."/>
            <person name="Shen B."/>
        </authorList>
    </citation>
    <scope>NUCLEOTIDE SEQUENCE [LARGE SCALE GENOMIC DNA]</scope>
    <source>
        <strain evidence="2 3">NPDC004045</strain>
    </source>
</reference>
<dbReference type="RefSeq" id="WP_387703336.1">
    <property type="nucleotide sequence ID" value="NZ_JBIAMX010000037.1"/>
</dbReference>
<dbReference type="EMBL" id="JBIAMX010000037">
    <property type="protein sequence ID" value="MFF0547262.1"/>
    <property type="molecule type" value="Genomic_DNA"/>
</dbReference>
<evidence type="ECO:0000313" key="2">
    <source>
        <dbReference type="EMBL" id="MFF0547262.1"/>
    </source>
</evidence>
<sequence length="66" mass="7245">MSEIENRSAGTEAADLQPSPTAPLRRYQRLRQGVHQTFTTLIFPAGVWLACGALQELGSQIMTLIC</sequence>
<keyword evidence="3" id="KW-1185">Reference proteome</keyword>
<comment type="caution">
    <text evidence="2">The sequence shown here is derived from an EMBL/GenBank/DDBJ whole genome shotgun (WGS) entry which is preliminary data.</text>
</comment>
<protein>
    <submittedName>
        <fullName evidence="2">Uncharacterized protein</fullName>
    </submittedName>
</protein>
<accession>A0ABW6PY81</accession>
<name>A0ABW6PY81_9NOCA</name>
<dbReference type="Proteomes" id="UP001601444">
    <property type="component" value="Unassembled WGS sequence"/>
</dbReference>
<gene>
    <name evidence="2" type="ORF">ACFYTF_30965</name>
</gene>
<feature type="region of interest" description="Disordered" evidence="1">
    <location>
        <begin position="1"/>
        <end position="21"/>
    </location>
</feature>
<evidence type="ECO:0000256" key="1">
    <source>
        <dbReference type="SAM" id="MobiDB-lite"/>
    </source>
</evidence>